<reference evidence="4" key="1">
    <citation type="submission" date="2021-01" db="EMBL/GenBank/DDBJ databases">
        <authorList>
            <person name="Corre E."/>
            <person name="Pelletier E."/>
            <person name="Niang G."/>
            <person name="Scheremetjew M."/>
            <person name="Finn R."/>
            <person name="Kale V."/>
            <person name="Holt S."/>
            <person name="Cochrane G."/>
            <person name="Meng A."/>
            <person name="Brown T."/>
            <person name="Cohen L."/>
        </authorList>
    </citation>
    <scope>NUCLEOTIDE SEQUENCE</scope>
    <source>
        <strain evidence="4">SAG 36.94</strain>
    </source>
</reference>
<dbReference type="EMBL" id="HBGH01009350">
    <property type="protein sequence ID" value="CAD9233107.1"/>
    <property type="molecule type" value="Transcribed_RNA"/>
</dbReference>
<dbReference type="AlphaFoldDB" id="A0A7S1TFP6"/>
<dbReference type="Pfam" id="PF08240">
    <property type="entry name" value="ADH_N"/>
    <property type="match status" value="1"/>
</dbReference>
<dbReference type="PANTHER" id="PTHR48106:SF18">
    <property type="entry name" value="QUINONE OXIDOREDUCTASE PIG3"/>
    <property type="match status" value="1"/>
</dbReference>
<dbReference type="Pfam" id="PF00107">
    <property type="entry name" value="ADH_zinc_N"/>
    <property type="match status" value="1"/>
</dbReference>
<dbReference type="InterPro" id="IPR036291">
    <property type="entry name" value="NAD(P)-bd_dom_sf"/>
</dbReference>
<dbReference type="InterPro" id="IPR013154">
    <property type="entry name" value="ADH-like_N"/>
</dbReference>
<name>A0A7S1TFP6_9RHOD</name>
<dbReference type="GO" id="GO:0070402">
    <property type="term" value="F:NADPH binding"/>
    <property type="evidence" value="ECO:0007669"/>
    <property type="project" value="TreeGrafter"/>
</dbReference>
<evidence type="ECO:0000256" key="2">
    <source>
        <dbReference type="ARBA" id="ARBA00023002"/>
    </source>
</evidence>
<gene>
    <name evidence="4" type="ORF">CCAE0312_LOCUS5192</name>
</gene>
<evidence type="ECO:0000313" key="4">
    <source>
        <dbReference type="EMBL" id="CAD9233107.1"/>
    </source>
</evidence>
<dbReference type="Gene3D" id="3.90.180.10">
    <property type="entry name" value="Medium-chain alcohol dehydrogenases, catalytic domain"/>
    <property type="match status" value="1"/>
</dbReference>
<proteinExistence type="predicted"/>
<protein>
    <recommendedName>
        <fullName evidence="3">Enoyl reductase (ER) domain-containing protein</fullName>
    </recommendedName>
</protein>
<dbReference type="PANTHER" id="PTHR48106">
    <property type="entry name" value="QUINONE OXIDOREDUCTASE PIG3-RELATED"/>
    <property type="match status" value="1"/>
</dbReference>
<dbReference type="InterPro" id="IPR011032">
    <property type="entry name" value="GroES-like_sf"/>
</dbReference>
<organism evidence="4">
    <name type="scientific">Compsopogon caeruleus</name>
    <dbReference type="NCBI Taxonomy" id="31354"/>
    <lineage>
        <taxon>Eukaryota</taxon>
        <taxon>Rhodophyta</taxon>
        <taxon>Compsopogonophyceae</taxon>
        <taxon>Compsopogonales</taxon>
        <taxon>Compsopogonaceae</taxon>
        <taxon>Compsopogon</taxon>
    </lineage>
</organism>
<keyword evidence="1" id="KW-0521">NADP</keyword>
<sequence>MMRAMVTRAGKLVVGEIPKPMPLPATVLIRVHGAAVNRADLLQKRGLYPPPPGASEILGLECSGTVEATFGNSSRFRVGDRVMALLRGGGYAEYALAEEGCVMPVPTTISLSEAAVIPEVWLTAYQLIVRVAKLQHGENIMIHAGASGVGLAASQIAKDLLGAHHIVTSCGSDSKCDASVRVGRASASVNYRSLKGSLSDAVIGAMKGERPNVLLDCIGGSVWVENLKMLDMDGRWILFGTMGGTKPPEGINLGHLLSKRVAVITSTLRNRSAEYQADLVRSFSNEVLPKLAAGKLHITIDSIYDLRDAEEAHRHVEQNENIGKVLLAGFESLEPNRQSDETLQRL</sequence>
<dbReference type="InterPro" id="IPR014189">
    <property type="entry name" value="Quinone_OxRdtase_PIG3"/>
</dbReference>
<dbReference type="InterPro" id="IPR020843">
    <property type="entry name" value="ER"/>
</dbReference>
<feature type="domain" description="Enoyl reductase (ER)" evidence="3">
    <location>
        <begin position="7"/>
        <end position="327"/>
    </location>
</feature>
<dbReference type="SUPFAM" id="SSF50129">
    <property type="entry name" value="GroES-like"/>
    <property type="match status" value="1"/>
</dbReference>
<evidence type="ECO:0000256" key="1">
    <source>
        <dbReference type="ARBA" id="ARBA00022857"/>
    </source>
</evidence>
<dbReference type="GO" id="GO:0003960">
    <property type="term" value="F:quinone reductase (NADPH) activity"/>
    <property type="evidence" value="ECO:0007669"/>
    <property type="project" value="TreeGrafter"/>
</dbReference>
<dbReference type="InterPro" id="IPR013149">
    <property type="entry name" value="ADH-like_C"/>
</dbReference>
<dbReference type="GO" id="GO:0048038">
    <property type="term" value="F:quinone binding"/>
    <property type="evidence" value="ECO:0007669"/>
    <property type="project" value="TreeGrafter"/>
</dbReference>
<dbReference type="CDD" id="cd05276">
    <property type="entry name" value="p53_inducible_oxidoreductase"/>
    <property type="match status" value="1"/>
</dbReference>
<accession>A0A7S1TFP6</accession>
<keyword evidence="2" id="KW-0560">Oxidoreductase</keyword>
<dbReference type="SMART" id="SM00829">
    <property type="entry name" value="PKS_ER"/>
    <property type="match status" value="1"/>
</dbReference>
<dbReference type="Gene3D" id="3.40.50.720">
    <property type="entry name" value="NAD(P)-binding Rossmann-like Domain"/>
    <property type="match status" value="1"/>
</dbReference>
<dbReference type="SUPFAM" id="SSF51735">
    <property type="entry name" value="NAD(P)-binding Rossmann-fold domains"/>
    <property type="match status" value="1"/>
</dbReference>
<evidence type="ECO:0000259" key="3">
    <source>
        <dbReference type="SMART" id="SM00829"/>
    </source>
</evidence>
<dbReference type="NCBIfam" id="TIGR02824">
    <property type="entry name" value="quinone_pig3"/>
    <property type="match status" value="1"/>
</dbReference>